<sequence>MPQSEAQLSGRKLAFIVTEDWFFCSHFLPMARAARELGLDVTVICRIRDHKQIIEQTGAKVISLEAERKSLNPFAAARATWQLSRILKAEQADIIHCIALRSILVGGAAAMLAGLKKRIYALTGLGFLGARQDKTGQVARFIVRTLIRCLTSRETRFLFENTDDPKMLGLDPNDHDRVTIVGGAGVDPDKLTVSPQPSFPPLRIAVIARMLWSKGIDLAVEATTKARERGADIELSLYGAPDPSNPKAVPEETLNSWSQCEGIKWHGPTRDIISVWKDHHVCCLPSRGGEGLPRTLLEGACCGRAIVTTAVPGCKDLVRNGIDGFVIPSDDVRALTEAFLALAADQELVIQMGHSARERILNGYTERDVMNGVKALYTRSLT</sequence>
<protein>
    <submittedName>
        <fullName evidence="2">Glycosyltransferase family 4 protein</fullName>
    </submittedName>
</protein>
<organism evidence="2 3">
    <name type="scientific">Hohaiivirga grylli</name>
    <dbReference type="NCBI Taxonomy" id="3133970"/>
    <lineage>
        <taxon>Bacteria</taxon>
        <taxon>Pseudomonadati</taxon>
        <taxon>Pseudomonadota</taxon>
        <taxon>Alphaproteobacteria</taxon>
        <taxon>Hyphomicrobiales</taxon>
        <taxon>Methylobacteriaceae</taxon>
        <taxon>Hohaiivirga</taxon>
    </lineage>
</organism>
<dbReference type="PANTHER" id="PTHR12526">
    <property type="entry name" value="GLYCOSYLTRANSFERASE"/>
    <property type="match status" value="1"/>
</dbReference>
<evidence type="ECO:0000313" key="2">
    <source>
        <dbReference type="EMBL" id="MEN3931699.1"/>
    </source>
</evidence>
<dbReference type="Proteomes" id="UP001418637">
    <property type="component" value="Unassembled WGS sequence"/>
</dbReference>
<evidence type="ECO:0000313" key="3">
    <source>
        <dbReference type="Proteomes" id="UP001418637"/>
    </source>
</evidence>
<proteinExistence type="predicted"/>
<evidence type="ECO:0000259" key="1">
    <source>
        <dbReference type="Pfam" id="PF13477"/>
    </source>
</evidence>
<reference evidence="2 3" key="1">
    <citation type="submission" date="2024-04" db="EMBL/GenBank/DDBJ databases">
        <title>A novel species isolated from cricket.</title>
        <authorList>
            <person name="Wang H.-C."/>
        </authorList>
    </citation>
    <scope>NUCLEOTIDE SEQUENCE [LARGE SCALE GENOMIC DNA]</scope>
    <source>
        <strain evidence="2 3">WL0021</strain>
    </source>
</reference>
<dbReference type="Gene3D" id="3.40.50.2000">
    <property type="entry name" value="Glycogen Phosphorylase B"/>
    <property type="match status" value="2"/>
</dbReference>
<dbReference type="RefSeq" id="WP_346337737.1">
    <property type="nucleotide sequence ID" value="NZ_JBBYXI010000004.1"/>
</dbReference>
<dbReference type="Pfam" id="PF13477">
    <property type="entry name" value="Glyco_trans_4_2"/>
    <property type="match status" value="1"/>
</dbReference>
<gene>
    <name evidence="2" type="ORF">WJT86_11600</name>
</gene>
<dbReference type="InterPro" id="IPR028098">
    <property type="entry name" value="Glyco_trans_4-like_N"/>
</dbReference>
<name>A0ABV0BL41_9HYPH</name>
<keyword evidence="3" id="KW-1185">Reference proteome</keyword>
<comment type="caution">
    <text evidence="2">The sequence shown here is derived from an EMBL/GenBank/DDBJ whole genome shotgun (WGS) entry which is preliminary data.</text>
</comment>
<feature type="domain" description="Glycosyltransferase subfamily 4-like N-terminal" evidence="1">
    <location>
        <begin position="12"/>
        <end position="147"/>
    </location>
</feature>
<dbReference type="PANTHER" id="PTHR12526:SF638">
    <property type="entry name" value="SPORE COAT PROTEIN SA"/>
    <property type="match status" value="1"/>
</dbReference>
<dbReference type="CDD" id="cd03808">
    <property type="entry name" value="GT4_CapM-like"/>
    <property type="match status" value="1"/>
</dbReference>
<dbReference type="SUPFAM" id="SSF53756">
    <property type="entry name" value="UDP-Glycosyltransferase/glycogen phosphorylase"/>
    <property type="match status" value="1"/>
</dbReference>
<dbReference type="EMBL" id="JBBYXI010000004">
    <property type="protein sequence ID" value="MEN3931699.1"/>
    <property type="molecule type" value="Genomic_DNA"/>
</dbReference>
<accession>A0ABV0BL41</accession>
<dbReference type="Pfam" id="PF13692">
    <property type="entry name" value="Glyco_trans_1_4"/>
    <property type="match status" value="1"/>
</dbReference>